<evidence type="ECO:0000313" key="2">
    <source>
        <dbReference type="Proteomes" id="UP000465712"/>
    </source>
</evidence>
<name>A0A7X5AU26_9GAMM</name>
<dbReference type="EMBL" id="WXWW01000217">
    <property type="protein sequence ID" value="NAW66512.1"/>
    <property type="molecule type" value="Genomic_DNA"/>
</dbReference>
<gene>
    <name evidence="1" type="ORF">CAG72_14965</name>
</gene>
<proteinExistence type="predicted"/>
<reference evidence="1 2" key="1">
    <citation type="submission" date="2017-05" db="EMBL/GenBank/DDBJ databases">
        <title>High clonality and local adaptation shapes Vibrionaceae linages within an endangered oasis.</title>
        <authorList>
            <person name="Vazquez-Rosas-Landa M."/>
        </authorList>
    </citation>
    <scope>NUCLEOTIDE SEQUENCE [LARGE SCALE GENOMIC DNA]</scope>
    <source>
        <strain evidence="1 2">P46_P4S1P180</strain>
    </source>
</reference>
<evidence type="ECO:0000313" key="1">
    <source>
        <dbReference type="EMBL" id="NAW66512.1"/>
    </source>
</evidence>
<dbReference type="Proteomes" id="UP000465712">
    <property type="component" value="Unassembled WGS sequence"/>
</dbReference>
<protein>
    <submittedName>
        <fullName evidence="1">Uncharacterized protein</fullName>
    </submittedName>
</protein>
<organism evidence="1 2">
    <name type="scientific">Photobacterium halotolerans</name>
    <dbReference type="NCBI Taxonomy" id="265726"/>
    <lineage>
        <taxon>Bacteria</taxon>
        <taxon>Pseudomonadati</taxon>
        <taxon>Pseudomonadota</taxon>
        <taxon>Gammaproteobacteria</taxon>
        <taxon>Vibrionales</taxon>
        <taxon>Vibrionaceae</taxon>
        <taxon>Photobacterium</taxon>
    </lineage>
</organism>
<sequence>MISELVAASIEQFQADCLQLCTQHYPTVHNRGMRDRHLGRLMCRRILATLEKEGITASLEQVECDDVMMPPVFRIRTRETTLWVIAHRLQSANLARRSTLFQAIGLTLEQLTPTGDHHLLLLSDHWFDRSKASKQLPSWWLGQMPDNIQGYLQDGIKLLPSELSLTGQLQTQFELTQGITQLHHPLKRLHTNTTLHRYAVMTAYYPNIHAPTCRQ</sequence>
<dbReference type="RefSeq" id="WP_161445931.1">
    <property type="nucleotide sequence ID" value="NZ_WXWW01000217.1"/>
</dbReference>
<comment type="caution">
    <text evidence="1">The sequence shown here is derived from an EMBL/GenBank/DDBJ whole genome shotgun (WGS) entry which is preliminary data.</text>
</comment>
<dbReference type="AlphaFoldDB" id="A0A7X5AU26"/>
<accession>A0A7X5AU26</accession>